<dbReference type="Pfam" id="PF01244">
    <property type="entry name" value="Peptidase_M19"/>
    <property type="match status" value="1"/>
</dbReference>
<dbReference type="CDD" id="cd01301">
    <property type="entry name" value="rDP_like"/>
    <property type="match status" value="1"/>
</dbReference>
<dbReference type="RefSeq" id="WP_366921759.1">
    <property type="nucleotide sequence ID" value="NZ_CP121694.1"/>
</dbReference>
<reference evidence="1 2" key="1">
    <citation type="submission" date="2023-04" db="EMBL/GenBank/DDBJ databases">
        <authorList>
            <person name="Hsu D."/>
        </authorList>
    </citation>
    <scope>NUCLEOTIDE SEQUENCE [LARGE SCALE GENOMIC DNA]</scope>
    <source>
        <strain evidence="1 2">MK1</strain>
    </source>
</reference>
<sequence length="314" mass="34620">MNAFIVDTHCDSVKWLAQGVSLRNHPGHLDLTRLNSAVKLQFFAMFVESSYKPQRAMERTLELIDLSLQSMEQNKDVLTMVNTREDLQQLTTAKTCGALLAIEGGEAIIDTYMVRHLFRLGVRSIGLTWNQRNRLADGVLGGSGGLTQLGKKVVKEMNALGILVDAAHMSPKSFWDVLRTSSQPIIVSHANCRALCDHVRNLTDLQIKTLAAQDGVFCLTFAPDFLKENGSTIDDLLDHIAYAADLIGPEHIGIGSDFDGVDSLPEGLKGVEDYYKIYQGLEQRGFSESECQAISGGNVRKLLMRILPKEVGKS</sequence>
<evidence type="ECO:0000313" key="1">
    <source>
        <dbReference type="EMBL" id="WRO22346.1"/>
    </source>
</evidence>
<gene>
    <name evidence="1" type="ORF">MFMK1_002175</name>
</gene>
<dbReference type="PROSITE" id="PS51365">
    <property type="entry name" value="RENAL_DIPEPTIDASE_2"/>
    <property type="match status" value="1"/>
</dbReference>
<name>A0AAU0UMI8_9FIRM</name>
<accession>A0AAU0UMI8</accession>
<proteinExistence type="predicted"/>
<dbReference type="InterPro" id="IPR008257">
    <property type="entry name" value="Pept_M19"/>
</dbReference>
<dbReference type="PANTHER" id="PTHR10443:SF12">
    <property type="entry name" value="DIPEPTIDASE"/>
    <property type="match status" value="1"/>
</dbReference>
<dbReference type="GO" id="GO:0070573">
    <property type="term" value="F:metallodipeptidase activity"/>
    <property type="evidence" value="ECO:0007669"/>
    <property type="project" value="InterPro"/>
</dbReference>
<dbReference type="KEGG" id="dbc:MFMK1_002175"/>
<dbReference type="PANTHER" id="PTHR10443">
    <property type="entry name" value="MICROSOMAL DIPEPTIDASE"/>
    <property type="match status" value="1"/>
</dbReference>
<dbReference type="SUPFAM" id="SSF51556">
    <property type="entry name" value="Metallo-dependent hydrolases"/>
    <property type="match status" value="1"/>
</dbReference>
<protein>
    <submittedName>
        <fullName evidence="1">Dipeptidase</fullName>
    </submittedName>
</protein>
<keyword evidence="2" id="KW-1185">Reference proteome</keyword>
<dbReference type="Gene3D" id="3.20.20.140">
    <property type="entry name" value="Metal-dependent hydrolases"/>
    <property type="match status" value="1"/>
</dbReference>
<dbReference type="EMBL" id="CP121694">
    <property type="protein sequence ID" value="WRO22346.1"/>
    <property type="molecule type" value="Genomic_DNA"/>
</dbReference>
<dbReference type="AlphaFoldDB" id="A0AAU0UMI8"/>
<dbReference type="GO" id="GO:0006508">
    <property type="term" value="P:proteolysis"/>
    <property type="evidence" value="ECO:0007669"/>
    <property type="project" value="InterPro"/>
</dbReference>
<evidence type="ECO:0000313" key="2">
    <source>
        <dbReference type="Proteomes" id="UP001329915"/>
    </source>
</evidence>
<dbReference type="Proteomes" id="UP001329915">
    <property type="component" value="Chromosome"/>
</dbReference>
<dbReference type="InterPro" id="IPR032466">
    <property type="entry name" value="Metal_Hydrolase"/>
</dbReference>
<organism evidence="1 2">
    <name type="scientific">Metallumcola ferriviriculae</name>
    <dbReference type="NCBI Taxonomy" id="3039180"/>
    <lineage>
        <taxon>Bacteria</taxon>
        <taxon>Bacillati</taxon>
        <taxon>Bacillota</taxon>
        <taxon>Clostridia</taxon>
        <taxon>Neomoorellales</taxon>
        <taxon>Desulfitibacteraceae</taxon>
        <taxon>Metallumcola</taxon>
    </lineage>
</organism>